<keyword evidence="3" id="KW-1133">Transmembrane helix</keyword>
<proteinExistence type="predicted"/>
<evidence type="ECO:0000256" key="4">
    <source>
        <dbReference type="ARBA" id="ARBA00023136"/>
    </source>
</evidence>
<evidence type="ECO:0000256" key="3">
    <source>
        <dbReference type="ARBA" id="ARBA00022989"/>
    </source>
</evidence>
<keyword evidence="2" id="KW-0812">Transmembrane</keyword>
<keyword evidence="6" id="KW-1185">Reference proteome</keyword>
<keyword evidence="4" id="KW-0472">Membrane</keyword>
<dbReference type="EMBL" id="CP031229">
    <property type="protein sequence ID" value="AXH96215.1"/>
    <property type="molecule type" value="Genomic_DNA"/>
</dbReference>
<reference evidence="5 6" key="1">
    <citation type="submission" date="2018-07" db="EMBL/GenBank/DDBJ databases">
        <title>Complete genome sequencing of Ornithinimicrobium sp. AMA3305.</title>
        <authorList>
            <person name="Bae J.-W."/>
        </authorList>
    </citation>
    <scope>NUCLEOTIDE SEQUENCE [LARGE SCALE GENOMIC DNA]</scope>
    <source>
        <strain evidence="5 6">AMA3305</strain>
    </source>
</reference>
<protein>
    <submittedName>
        <fullName evidence="5">DoxX family protein</fullName>
    </submittedName>
</protein>
<comment type="subcellular location">
    <subcellularLocation>
        <location evidence="1">Membrane</location>
        <topology evidence="1">Multi-pass membrane protein</topology>
    </subcellularLocation>
</comment>
<evidence type="ECO:0000313" key="6">
    <source>
        <dbReference type="Proteomes" id="UP000253790"/>
    </source>
</evidence>
<evidence type="ECO:0000256" key="1">
    <source>
        <dbReference type="ARBA" id="ARBA00004141"/>
    </source>
</evidence>
<dbReference type="InterPro" id="IPR032808">
    <property type="entry name" value="DoxX"/>
</dbReference>
<dbReference type="AlphaFoldDB" id="A0A345NMF7"/>
<dbReference type="KEGG" id="orn:DV701_08810"/>
<sequence length="119" mass="12223">MLRRAAQIALGIPFVYLGYQAAAEPGARVDAAASVGLPEPELMVRANGAAMVAGGAALVANVLPRTAAAGLVVSLVPTTLAGHRFWDHEDAAARAGQRIQFLKNLGLAGGLLAVATRRR</sequence>
<gene>
    <name evidence="5" type="ORF">DV701_08810</name>
</gene>
<name>A0A345NMF7_9MICO</name>
<accession>A0A345NMF7</accession>
<evidence type="ECO:0000256" key="2">
    <source>
        <dbReference type="ARBA" id="ARBA00022692"/>
    </source>
</evidence>
<evidence type="ECO:0000313" key="5">
    <source>
        <dbReference type="EMBL" id="AXH96215.1"/>
    </source>
</evidence>
<dbReference type="Pfam" id="PF07681">
    <property type="entry name" value="DoxX"/>
    <property type="match status" value="1"/>
</dbReference>
<dbReference type="RefSeq" id="WP_114927980.1">
    <property type="nucleotide sequence ID" value="NZ_CP031229.1"/>
</dbReference>
<dbReference type="OrthoDB" id="329282at2"/>
<dbReference type="GO" id="GO:0016020">
    <property type="term" value="C:membrane"/>
    <property type="evidence" value="ECO:0007669"/>
    <property type="project" value="UniProtKB-SubCell"/>
</dbReference>
<dbReference type="Proteomes" id="UP000253790">
    <property type="component" value="Chromosome"/>
</dbReference>
<organism evidence="5 6">
    <name type="scientific">Ornithinimicrobium avium</name>
    <dbReference type="NCBI Taxonomy" id="2283195"/>
    <lineage>
        <taxon>Bacteria</taxon>
        <taxon>Bacillati</taxon>
        <taxon>Actinomycetota</taxon>
        <taxon>Actinomycetes</taxon>
        <taxon>Micrococcales</taxon>
        <taxon>Ornithinimicrobiaceae</taxon>
        <taxon>Ornithinimicrobium</taxon>
    </lineage>
</organism>